<keyword evidence="3" id="KW-1185">Reference proteome</keyword>
<proteinExistence type="predicted"/>
<dbReference type="Proteomes" id="UP000007148">
    <property type="component" value="Unassembled WGS sequence"/>
</dbReference>
<dbReference type="InterPro" id="IPR046528">
    <property type="entry name" value="DUF6593"/>
</dbReference>
<dbReference type="OrthoDB" id="2798132at2759"/>
<evidence type="ECO:0000313" key="2">
    <source>
        <dbReference type="EMBL" id="CCA72330.1"/>
    </source>
</evidence>
<dbReference type="HOGENOM" id="CLU_122983_0_0_1"/>
<evidence type="ECO:0000313" key="3">
    <source>
        <dbReference type="Proteomes" id="UP000007148"/>
    </source>
</evidence>
<sequence>MSIHLFMSNNSVYNTTLSCDSLGIHYDVTKSSDTGIITVTRWESSTNTNHFVAEFCYPLASPDKVRLGGQTEWMKRGEFLKRVEGHPLSLSRTFMGNNGTQYRWKIHWPKWVLCYASKDEVNQEPLVKYHYHPLRKNASYLEICDPAVMSSLDNISHS</sequence>
<reference evidence="2 3" key="1">
    <citation type="journal article" date="2011" name="PLoS Pathog.">
        <title>Endophytic Life Strategies Decoded by Genome and Transcriptome Analyses of the Mutualistic Root Symbiont Piriformospora indica.</title>
        <authorList>
            <person name="Zuccaro A."/>
            <person name="Lahrmann U."/>
            <person name="Guldener U."/>
            <person name="Langen G."/>
            <person name="Pfiffi S."/>
            <person name="Biedenkopf D."/>
            <person name="Wong P."/>
            <person name="Samans B."/>
            <person name="Grimm C."/>
            <person name="Basiewicz M."/>
            <person name="Murat C."/>
            <person name="Martin F."/>
            <person name="Kogel K.H."/>
        </authorList>
    </citation>
    <scope>NUCLEOTIDE SEQUENCE [LARGE SCALE GENOMIC DNA]</scope>
    <source>
        <strain evidence="2 3">DSM 11827</strain>
    </source>
</reference>
<accession>G4TLY7</accession>
<gene>
    <name evidence="2" type="ORF">PIIN_06264</name>
</gene>
<evidence type="ECO:0000259" key="1">
    <source>
        <dbReference type="Pfam" id="PF20236"/>
    </source>
</evidence>
<dbReference type="AlphaFoldDB" id="G4TLY7"/>
<dbReference type="Pfam" id="PF20236">
    <property type="entry name" value="DUF6593"/>
    <property type="match status" value="1"/>
</dbReference>
<protein>
    <recommendedName>
        <fullName evidence="1">DUF6593 domain-containing protein</fullName>
    </recommendedName>
</protein>
<comment type="caution">
    <text evidence="2">The sequence shown here is derived from an EMBL/GenBank/DDBJ whole genome shotgun (WGS) entry which is preliminary data.</text>
</comment>
<dbReference type="EMBL" id="CAFZ01000159">
    <property type="protein sequence ID" value="CCA72330.1"/>
    <property type="molecule type" value="Genomic_DNA"/>
</dbReference>
<name>G4TLY7_SERID</name>
<feature type="domain" description="DUF6593" evidence="1">
    <location>
        <begin position="10"/>
        <end position="155"/>
    </location>
</feature>
<dbReference type="InParanoid" id="G4TLY7"/>
<organism evidence="2 3">
    <name type="scientific">Serendipita indica (strain DSM 11827)</name>
    <name type="common">Root endophyte fungus</name>
    <name type="synonym">Piriformospora indica</name>
    <dbReference type="NCBI Taxonomy" id="1109443"/>
    <lineage>
        <taxon>Eukaryota</taxon>
        <taxon>Fungi</taxon>
        <taxon>Dikarya</taxon>
        <taxon>Basidiomycota</taxon>
        <taxon>Agaricomycotina</taxon>
        <taxon>Agaricomycetes</taxon>
        <taxon>Sebacinales</taxon>
        <taxon>Serendipitaceae</taxon>
        <taxon>Serendipita</taxon>
    </lineage>
</organism>